<keyword evidence="5 6" id="KW-0472">Membrane</keyword>
<dbReference type="AlphaFoldDB" id="A0AA38RJZ1"/>
<feature type="transmembrane region" description="Helical" evidence="6">
    <location>
        <begin position="288"/>
        <end position="311"/>
    </location>
</feature>
<feature type="transmembrane region" description="Helical" evidence="6">
    <location>
        <begin position="446"/>
        <end position="471"/>
    </location>
</feature>
<evidence type="ECO:0000313" key="9">
    <source>
        <dbReference type="Proteomes" id="UP001174694"/>
    </source>
</evidence>
<dbReference type="InterPro" id="IPR020846">
    <property type="entry name" value="MFS_dom"/>
</dbReference>
<evidence type="ECO:0000256" key="3">
    <source>
        <dbReference type="ARBA" id="ARBA00022692"/>
    </source>
</evidence>
<dbReference type="InterPro" id="IPR036259">
    <property type="entry name" value="MFS_trans_sf"/>
</dbReference>
<organism evidence="8 9">
    <name type="scientific">Pleurostoma richardsiae</name>
    <dbReference type="NCBI Taxonomy" id="41990"/>
    <lineage>
        <taxon>Eukaryota</taxon>
        <taxon>Fungi</taxon>
        <taxon>Dikarya</taxon>
        <taxon>Ascomycota</taxon>
        <taxon>Pezizomycotina</taxon>
        <taxon>Sordariomycetes</taxon>
        <taxon>Sordariomycetidae</taxon>
        <taxon>Calosphaeriales</taxon>
        <taxon>Pleurostomataceae</taxon>
        <taxon>Pleurostoma</taxon>
    </lineage>
</organism>
<dbReference type="PANTHER" id="PTHR43791:SF36">
    <property type="entry name" value="TRANSPORTER, PUTATIVE (AFU_ORTHOLOGUE AFUA_6G08340)-RELATED"/>
    <property type="match status" value="1"/>
</dbReference>
<evidence type="ECO:0000259" key="7">
    <source>
        <dbReference type="PROSITE" id="PS50850"/>
    </source>
</evidence>
<comment type="caution">
    <text evidence="8">The sequence shown here is derived from an EMBL/GenBank/DDBJ whole genome shotgun (WGS) entry which is preliminary data.</text>
</comment>
<dbReference type="Gene3D" id="1.20.1250.20">
    <property type="entry name" value="MFS general substrate transporter like domains"/>
    <property type="match status" value="2"/>
</dbReference>
<evidence type="ECO:0000313" key="8">
    <source>
        <dbReference type="EMBL" id="KAJ9143111.1"/>
    </source>
</evidence>
<comment type="subcellular location">
    <subcellularLocation>
        <location evidence="1">Membrane</location>
        <topology evidence="1">Multi-pass membrane protein</topology>
    </subcellularLocation>
</comment>
<feature type="transmembrane region" description="Helical" evidence="6">
    <location>
        <begin position="383"/>
        <end position="405"/>
    </location>
</feature>
<evidence type="ECO:0000256" key="4">
    <source>
        <dbReference type="ARBA" id="ARBA00022989"/>
    </source>
</evidence>
<dbReference type="InterPro" id="IPR011701">
    <property type="entry name" value="MFS"/>
</dbReference>
<feature type="transmembrane region" description="Helical" evidence="6">
    <location>
        <begin position="93"/>
        <end position="115"/>
    </location>
</feature>
<dbReference type="Pfam" id="PF07690">
    <property type="entry name" value="MFS_1"/>
    <property type="match status" value="1"/>
</dbReference>
<protein>
    <submittedName>
        <fullName evidence="8">MFS general substrate transporter</fullName>
    </submittedName>
</protein>
<name>A0AA38RJZ1_9PEZI</name>
<dbReference type="EMBL" id="JANBVO010000020">
    <property type="protein sequence ID" value="KAJ9143111.1"/>
    <property type="molecule type" value="Genomic_DNA"/>
</dbReference>
<keyword evidence="3 6" id="KW-0812">Transmembrane</keyword>
<evidence type="ECO:0000256" key="5">
    <source>
        <dbReference type="ARBA" id="ARBA00023136"/>
    </source>
</evidence>
<dbReference type="Proteomes" id="UP001174694">
    <property type="component" value="Unassembled WGS sequence"/>
</dbReference>
<reference evidence="8" key="1">
    <citation type="submission" date="2022-07" db="EMBL/GenBank/DDBJ databases">
        <title>Fungi with potential for degradation of polypropylene.</title>
        <authorList>
            <person name="Gostincar C."/>
        </authorList>
    </citation>
    <scope>NUCLEOTIDE SEQUENCE</scope>
    <source>
        <strain evidence="8">EXF-13308</strain>
    </source>
</reference>
<feature type="transmembrane region" description="Helical" evidence="6">
    <location>
        <begin position="216"/>
        <end position="237"/>
    </location>
</feature>
<feature type="transmembrane region" description="Helical" evidence="6">
    <location>
        <begin position="122"/>
        <end position="144"/>
    </location>
</feature>
<keyword evidence="2" id="KW-0813">Transport</keyword>
<gene>
    <name evidence="8" type="ORF">NKR23_g6886</name>
</gene>
<feature type="transmembrane region" description="Helical" evidence="6">
    <location>
        <begin position="184"/>
        <end position="204"/>
    </location>
</feature>
<sequence>MNSEQESKVASASSSRTPDILDGEVISPDYAEYVRLSELFVGEKLDRLVRKIDFRILPQLIILYLLCYIDRSNAGNAKLFGALNDMHLSGQDWNTALCVFFATYALGGVPSNIALKRYGPKSWLPALLAICGIINIGTGCQSNMAGFTSLRLILGIVEAGIYPGCSYVLTNWYSPRELHGRMTVFYSGASLASAFSGLLAYGIGQLDHTWGYRGWRFIYVIEGLVSVIIGVLAFFFISPSPENVSTWLDHDEKQFLVLRKRFLHGGESGVGEKDTFSMKHAKLAFRSVHVYAVALVEFTVAVVVYGISFVLPTIVNNLGYSALKAQAMSCPPYVFACIMTLTSGFLADRYRQRMLSVVIPNTIAAIGFVIIIASVRYPQVPGVTYFGIFLMAGGLYCISPAVMAWTALNCAGSMKRAVGMALMLSFSQLGGIVGSNIFIANQAPTYPVGFGICLGMLVVFGIIWPLVYWVILKRINAARASIPRDQIMAKYTEEELADLGDMSPLFKYAT</sequence>
<keyword evidence="9" id="KW-1185">Reference proteome</keyword>
<evidence type="ECO:0000256" key="2">
    <source>
        <dbReference type="ARBA" id="ARBA00022448"/>
    </source>
</evidence>
<evidence type="ECO:0000256" key="1">
    <source>
        <dbReference type="ARBA" id="ARBA00004141"/>
    </source>
</evidence>
<evidence type="ECO:0000256" key="6">
    <source>
        <dbReference type="SAM" id="Phobius"/>
    </source>
</evidence>
<feature type="transmembrane region" description="Helical" evidence="6">
    <location>
        <begin position="417"/>
        <end position="440"/>
    </location>
</feature>
<feature type="transmembrane region" description="Helical" evidence="6">
    <location>
        <begin position="331"/>
        <end position="347"/>
    </location>
</feature>
<dbReference type="PROSITE" id="PS50850">
    <property type="entry name" value="MFS"/>
    <property type="match status" value="1"/>
</dbReference>
<dbReference type="FunFam" id="1.20.1250.20:FF:000057">
    <property type="entry name" value="MFS general substrate transporter"/>
    <property type="match status" value="1"/>
</dbReference>
<dbReference type="GO" id="GO:0016020">
    <property type="term" value="C:membrane"/>
    <property type="evidence" value="ECO:0007669"/>
    <property type="project" value="UniProtKB-SubCell"/>
</dbReference>
<accession>A0AA38RJZ1</accession>
<dbReference type="SUPFAM" id="SSF103473">
    <property type="entry name" value="MFS general substrate transporter"/>
    <property type="match status" value="1"/>
</dbReference>
<dbReference type="GO" id="GO:0022857">
    <property type="term" value="F:transmembrane transporter activity"/>
    <property type="evidence" value="ECO:0007669"/>
    <property type="project" value="InterPro"/>
</dbReference>
<feature type="transmembrane region" description="Helical" evidence="6">
    <location>
        <begin position="150"/>
        <end position="172"/>
    </location>
</feature>
<feature type="domain" description="Major facilitator superfamily (MFS) profile" evidence="7">
    <location>
        <begin position="56"/>
        <end position="476"/>
    </location>
</feature>
<keyword evidence="4 6" id="KW-1133">Transmembrane helix</keyword>
<proteinExistence type="predicted"/>
<feature type="transmembrane region" description="Helical" evidence="6">
    <location>
        <begin position="354"/>
        <end position="377"/>
    </location>
</feature>
<dbReference type="FunFam" id="1.20.1250.20:FF:000013">
    <property type="entry name" value="MFS general substrate transporter"/>
    <property type="match status" value="1"/>
</dbReference>
<dbReference type="PANTHER" id="PTHR43791">
    <property type="entry name" value="PERMEASE-RELATED"/>
    <property type="match status" value="1"/>
</dbReference>